<dbReference type="Proteomes" id="UP000681967">
    <property type="component" value="Unassembled WGS sequence"/>
</dbReference>
<evidence type="ECO:0000256" key="3">
    <source>
        <dbReference type="ARBA" id="ARBA00022843"/>
    </source>
</evidence>
<evidence type="ECO:0000313" key="7">
    <source>
        <dbReference type="Proteomes" id="UP000663866"/>
    </source>
</evidence>
<gene>
    <name evidence="6" type="ORF">BYL167_LOCUS9609</name>
    <name evidence="5" type="ORF">OVN521_LOCUS4286</name>
</gene>
<feature type="domain" description="ZMYM2-like/QRICH1 C-terminal" evidence="4">
    <location>
        <begin position="15"/>
        <end position="90"/>
    </location>
</feature>
<protein>
    <recommendedName>
        <fullName evidence="4">ZMYM2-like/QRICH1 C-terminal domain-containing protein</fullName>
    </recommendedName>
</protein>
<evidence type="ECO:0000256" key="1">
    <source>
        <dbReference type="ARBA" id="ARBA00022499"/>
    </source>
</evidence>
<dbReference type="InterPro" id="IPR021893">
    <property type="entry name" value="ZMYM2-like_C"/>
</dbReference>
<evidence type="ECO:0000259" key="4">
    <source>
        <dbReference type="Pfam" id="PF12012"/>
    </source>
</evidence>
<keyword evidence="7" id="KW-1185">Reference proteome</keyword>
<keyword evidence="3" id="KW-0832">Ubl conjugation</keyword>
<dbReference type="PANTHER" id="PTHR45736:SF1">
    <property type="entry name" value="WITHOUT CHILDREN, ISOFORM B"/>
    <property type="match status" value="1"/>
</dbReference>
<keyword evidence="1" id="KW-1017">Isopeptide bond</keyword>
<dbReference type="Pfam" id="PF12012">
    <property type="entry name" value="DUF3504"/>
    <property type="match status" value="1"/>
</dbReference>
<dbReference type="PANTHER" id="PTHR45736">
    <property type="entry name" value="ZINC FINGER MYM-TYPE PROTEIN"/>
    <property type="match status" value="1"/>
</dbReference>
<accession>A0A819BV06</accession>
<dbReference type="EMBL" id="CAJOBH010002785">
    <property type="protein sequence ID" value="CAF3923279.1"/>
    <property type="molecule type" value="Genomic_DNA"/>
</dbReference>
<dbReference type="InterPro" id="IPR051284">
    <property type="entry name" value="ZnF_MYMT-QRICH1"/>
</dbReference>
<organism evidence="5 7">
    <name type="scientific">Rotaria magnacalcarata</name>
    <dbReference type="NCBI Taxonomy" id="392030"/>
    <lineage>
        <taxon>Eukaryota</taxon>
        <taxon>Metazoa</taxon>
        <taxon>Spiralia</taxon>
        <taxon>Gnathifera</taxon>
        <taxon>Rotifera</taxon>
        <taxon>Eurotatoria</taxon>
        <taxon>Bdelloidea</taxon>
        <taxon>Philodinida</taxon>
        <taxon>Philodinidae</taxon>
        <taxon>Rotaria</taxon>
    </lineage>
</organism>
<evidence type="ECO:0000256" key="2">
    <source>
        <dbReference type="ARBA" id="ARBA00022553"/>
    </source>
</evidence>
<keyword evidence="2" id="KW-0597">Phosphoprotein</keyword>
<evidence type="ECO:0000313" key="6">
    <source>
        <dbReference type="EMBL" id="CAF3923279.1"/>
    </source>
</evidence>
<dbReference type="Proteomes" id="UP000663866">
    <property type="component" value="Unassembled WGS sequence"/>
</dbReference>
<dbReference type="EMBL" id="CAJOBG010000393">
    <property type="protein sequence ID" value="CAF3808225.1"/>
    <property type="molecule type" value="Genomic_DNA"/>
</dbReference>
<proteinExistence type="predicted"/>
<comment type="caution">
    <text evidence="5">The sequence shown here is derived from an EMBL/GenBank/DDBJ whole genome shotgun (WGS) entry which is preliminary data.</text>
</comment>
<evidence type="ECO:0000313" key="5">
    <source>
        <dbReference type="EMBL" id="CAF3808225.1"/>
    </source>
</evidence>
<sequence>MIRYYPPSTTIHGMEEQQLIYEQAENYDDPLRCPVKLFEFYLTKCPESVKCRQDVLYLLPEATCVPESPLWFSSQPLSASTMDHMLTRIKTVRDVNDIHLSMSQTSFDNNNQGRS</sequence>
<dbReference type="AlphaFoldDB" id="A0A819BV06"/>
<reference evidence="5" key="1">
    <citation type="submission" date="2021-02" db="EMBL/GenBank/DDBJ databases">
        <authorList>
            <person name="Nowell W R."/>
        </authorList>
    </citation>
    <scope>NUCLEOTIDE SEQUENCE</scope>
</reference>
<name>A0A819BV06_9BILA</name>